<dbReference type="GO" id="GO:0004673">
    <property type="term" value="F:protein histidine kinase activity"/>
    <property type="evidence" value="ECO:0007669"/>
    <property type="project" value="UniProtKB-EC"/>
</dbReference>
<evidence type="ECO:0000313" key="7">
    <source>
        <dbReference type="Proteomes" id="UP000248857"/>
    </source>
</evidence>
<dbReference type="InterPro" id="IPR003594">
    <property type="entry name" value="HATPase_dom"/>
</dbReference>
<dbReference type="PROSITE" id="PS50112">
    <property type="entry name" value="PAS"/>
    <property type="match status" value="1"/>
</dbReference>
<keyword evidence="2" id="KW-0472">Membrane</keyword>
<evidence type="ECO:0000259" key="3">
    <source>
        <dbReference type="PROSITE" id="PS50109"/>
    </source>
</evidence>
<sequence length="484" mass="54642">MPGGICNNFINLALTLNGQAPQWDLTLVWLHTLSEACIASAYFSILLALIYFVHQRKDLHSWIFPLSGAFAFFGGLTHIMEAYALWWYPNHWVSGVIKFLTAVISLVMAAAMIPIIPQALTLSSRAELEVAKAELEDRVLERTQALQISEERLQLALDGSGDGGWDWNISTGALFLSTRWQEMLGYGANELSGEVSAWESLIHPEDKSRVMKVLEHHLQDSRVSYAFDYRVKMKSGEWKWIGNYGRVVARDAQGAALRMAGTHKDISNRKHYEQKLSDSLDEKNIMLQEIHHRVKNNLQVICSLLSLQTQSNTDPKIIKIMQESQDRVRSMALVHENLYLSREFSNIDLESYVNDLTKNLLRSYRSKISLTKIDVSISDLRLDIDSAVLCGLIINELVSNALKYAFHQRQNGEICIKMAERNRQDIMLTVTDNGIGLPSDINIEKTETVGLQMVKALTQQMSGTLSISRCPGTSFCITFPQVFS</sequence>
<name>A0A2W1JHB9_9CYAN</name>
<dbReference type="PANTHER" id="PTHR43065:SF23">
    <property type="entry name" value="SENSOR HISTIDINE KINASE PDTAS"/>
    <property type="match status" value="1"/>
</dbReference>
<dbReference type="InterPro" id="IPR035965">
    <property type="entry name" value="PAS-like_dom_sf"/>
</dbReference>
<dbReference type="Pfam" id="PF08447">
    <property type="entry name" value="PAS_3"/>
    <property type="match status" value="1"/>
</dbReference>
<dbReference type="Pfam" id="PF07568">
    <property type="entry name" value="HisKA_2"/>
    <property type="match status" value="1"/>
</dbReference>
<feature type="transmembrane region" description="Helical" evidence="2">
    <location>
        <begin position="64"/>
        <end position="86"/>
    </location>
</feature>
<dbReference type="InterPro" id="IPR013655">
    <property type="entry name" value="PAS_fold_3"/>
</dbReference>
<dbReference type="Gene3D" id="3.30.450.20">
    <property type="entry name" value="PAS domain"/>
    <property type="match status" value="1"/>
</dbReference>
<dbReference type="EMBL" id="PQWO01000007">
    <property type="protein sequence ID" value="PZD72960.1"/>
    <property type="molecule type" value="Genomic_DNA"/>
</dbReference>
<evidence type="ECO:0000256" key="2">
    <source>
        <dbReference type="SAM" id="Phobius"/>
    </source>
</evidence>
<protein>
    <submittedName>
        <fullName evidence="6">Putative sensor histidine kinase pdtaS</fullName>
        <ecNumber evidence="6">2.7.13.3</ecNumber>
    </submittedName>
</protein>
<keyword evidence="2" id="KW-0812">Transmembrane</keyword>
<dbReference type="EC" id="2.7.13.3" evidence="6"/>
<dbReference type="Pfam" id="PF02518">
    <property type="entry name" value="HATPase_c"/>
    <property type="match status" value="1"/>
</dbReference>
<proteinExistence type="predicted"/>
<comment type="caution">
    <text evidence="6">The sequence shown here is derived from an EMBL/GenBank/DDBJ whole genome shotgun (WGS) entry which is preliminary data.</text>
</comment>
<dbReference type="SUPFAM" id="SSF55874">
    <property type="entry name" value="ATPase domain of HSP90 chaperone/DNA topoisomerase II/histidine kinase"/>
    <property type="match status" value="1"/>
</dbReference>
<dbReference type="SMART" id="SM00091">
    <property type="entry name" value="PAS"/>
    <property type="match status" value="1"/>
</dbReference>
<dbReference type="SUPFAM" id="SSF55785">
    <property type="entry name" value="PYP-like sensor domain (PAS domain)"/>
    <property type="match status" value="1"/>
</dbReference>
<feature type="transmembrane region" description="Helical" evidence="2">
    <location>
        <begin position="92"/>
        <end position="116"/>
    </location>
</feature>
<dbReference type="InterPro" id="IPR000014">
    <property type="entry name" value="PAS"/>
</dbReference>
<dbReference type="InterPro" id="IPR011495">
    <property type="entry name" value="Sig_transdc_His_kin_sub2_dim/P"/>
</dbReference>
<evidence type="ECO:0000259" key="4">
    <source>
        <dbReference type="PROSITE" id="PS50112"/>
    </source>
</evidence>
<keyword evidence="1 6" id="KW-0418">Kinase</keyword>
<feature type="transmembrane region" description="Helical" evidence="2">
    <location>
        <begin position="28"/>
        <end position="52"/>
    </location>
</feature>
<evidence type="ECO:0000259" key="5">
    <source>
        <dbReference type="PROSITE" id="PS50113"/>
    </source>
</evidence>
<feature type="domain" description="PAC" evidence="5">
    <location>
        <begin position="225"/>
        <end position="278"/>
    </location>
</feature>
<feature type="domain" description="Histidine kinase" evidence="3">
    <location>
        <begin position="289"/>
        <end position="483"/>
    </location>
</feature>
<evidence type="ECO:0000256" key="1">
    <source>
        <dbReference type="ARBA" id="ARBA00022777"/>
    </source>
</evidence>
<gene>
    <name evidence="6" type="primary">pdtaS_1</name>
    <name evidence="6" type="ORF">C1752_02880</name>
</gene>
<dbReference type="PROSITE" id="PS50113">
    <property type="entry name" value="PAC"/>
    <property type="match status" value="1"/>
</dbReference>
<keyword evidence="2" id="KW-1133">Transmembrane helix</keyword>
<dbReference type="InterPro" id="IPR000700">
    <property type="entry name" value="PAS-assoc_C"/>
</dbReference>
<dbReference type="Pfam" id="PF25487">
    <property type="entry name" value="ETR1_N"/>
    <property type="match status" value="1"/>
</dbReference>
<dbReference type="SMART" id="SM00387">
    <property type="entry name" value="HATPase_c"/>
    <property type="match status" value="1"/>
</dbReference>
<dbReference type="PROSITE" id="PS50109">
    <property type="entry name" value="HIS_KIN"/>
    <property type="match status" value="1"/>
</dbReference>
<keyword evidence="7" id="KW-1185">Reference proteome</keyword>
<evidence type="ECO:0000313" key="6">
    <source>
        <dbReference type="EMBL" id="PZD72960.1"/>
    </source>
</evidence>
<dbReference type="Proteomes" id="UP000248857">
    <property type="component" value="Unassembled WGS sequence"/>
</dbReference>
<dbReference type="Gene3D" id="3.30.565.10">
    <property type="entry name" value="Histidine kinase-like ATPase, C-terminal domain"/>
    <property type="match status" value="1"/>
</dbReference>
<keyword evidence="6" id="KW-0808">Transferase</keyword>
<feature type="domain" description="PAS" evidence="4">
    <location>
        <begin position="149"/>
        <end position="221"/>
    </location>
</feature>
<dbReference type="AlphaFoldDB" id="A0A2W1JHB9"/>
<accession>A0A2W1JHB9</accession>
<dbReference type="NCBIfam" id="TIGR00229">
    <property type="entry name" value="sensory_box"/>
    <property type="match status" value="1"/>
</dbReference>
<dbReference type="CDD" id="cd00130">
    <property type="entry name" value="PAS"/>
    <property type="match status" value="1"/>
</dbReference>
<dbReference type="InterPro" id="IPR005467">
    <property type="entry name" value="His_kinase_dom"/>
</dbReference>
<dbReference type="PANTHER" id="PTHR43065">
    <property type="entry name" value="SENSOR HISTIDINE KINASE"/>
    <property type="match status" value="1"/>
</dbReference>
<organism evidence="6 7">
    <name type="scientific">Acaryochloris thomasi RCC1774</name>
    <dbReference type="NCBI Taxonomy" id="1764569"/>
    <lineage>
        <taxon>Bacteria</taxon>
        <taxon>Bacillati</taxon>
        <taxon>Cyanobacteriota</taxon>
        <taxon>Cyanophyceae</taxon>
        <taxon>Acaryochloridales</taxon>
        <taxon>Acaryochloridaceae</taxon>
        <taxon>Acaryochloris</taxon>
        <taxon>Acaryochloris thomasi</taxon>
    </lineage>
</organism>
<reference evidence="6 7" key="1">
    <citation type="journal article" date="2018" name="Sci. Rep.">
        <title>A novel species of the marine cyanobacterium Acaryochloris with a unique pigment content and lifestyle.</title>
        <authorList>
            <person name="Partensky F."/>
            <person name="Six C."/>
            <person name="Ratin M."/>
            <person name="Garczarek L."/>
            <person name="Vaulot D."/>
            <person name="Probert I."/>
            <person name="Calteau A."/>
            <person name="Gourvil P."/>
            <person name="Marie D."/>
            <person name="Grebert T."/>
            <person name="Bouchier C."/>
            <person name="Le Panse S."/>
            <person name="Gachenot M."/>
            <person name="Rodriguez F."/>
            <person name="Garrido J.L."/>
        </authorList>
    </citation>
    <scope>NUCLEOTIDE SEQUENCE [LARGE SCALE GENOMIC DNA]</scope>
    <source>
        <strain evidence="6 7">RCC1774</strain>
    </source>
</reference>
<dbReference type="InterPro" id="IPR036890">
    <property type="entry name" value="HATPase_C_sf"/>
</dbReference>
<dbReference type="InterPro" id="IPR058544">
    <property type="entry name" value="ETR1_N"/>
</dbReference>